<keyword evidence="2 4" id="KW-1133">Transmembrane helix</keyword>
<evidence type="ECO:0000313" key="6">
    <source>
        <dbReference type="Proteomes" id="UP000183529"/>
    </source>
</evidence>
<feature type="transmembrane region" description="Helical" evidence="4">
    <location>
        <begin position="126"/>
        <end position="147"/>
    </location>
</feature>
<gene>
    <name evidence="5" type="ORF">SAMN05216550_10675</name>
</gene>
<feature type="transmembrane region" description="Helical" evidence="4">
    <location>
        <begin position="29"/>
        <end position="48"/>
    </location>
</feature>
<dbReference type="EMBL" id="FNZM01000006">
    <property type="protein sequence ID" value="SEJ58277.1"/>
    <property type="molecule type" value="Genomic_DNA"/>
</dbReference>
<keyword evidence="1 4" id="KW-0812">Transmembrane</keyword>
<feature type="transmembrane region" description="Helical" evidence="4">
    <location>
        <begin position="159"/>
        <end position="179"/>
    </location>
</feature>
<dbReference type="InterPro" id="IPR011701">
    <property type="entry name" value="MFS"/>
</dbReference>
<proteinExistence type="predicted"/>
<evidence type="ECO:0000256" key="2">
    <source>
        <dbReference type="ARBA" id="ARBA00022989"/>
    </source>
</evidence>
<evidence type="ECO:0000256" key="3">
    <source>
        <dbReference type="ARBA" id="ARBA00023136"/>
    </source>
</evidence>
<feature type="transmembrane region" description="Helical" evidence="4">
    <location>
        <begin position="68"/>
        <end position="88"/>
    </location>
</feature>
<name>A0AAQ1GEQ1_9BURK</name>
<feature type="transmembrane region" description="Helical" evidence="4">
    <location>
        <begin position="403"/>
        <end position="421"/>
    </location>
</feature>
<dbReference type="PANTHER" id="PTHR23521">
    <property type="entry name" value="TRANSPORTER MFS SUPERFAMILY"/>
    <property type="match status" value="1"/>
</dbReference>
<reference evidence="5 6" key="1">
    <citation type="submission" date="2016-10" db="EMBL/GenBank/DDBJ databases">
        <authorList>
            <person name="Varghese N."/>
            <person name="Submissions S."/>
        </authorList>
    </citation>
    <scope>NUCLEOTIDE SEQUENCE [LARGE SCALE GENOMIC DNA]</scope>
    <source>
        <strain evidence="5 6">LMG 22274</strain>
    </source>
</reference>
<dbReference type="PANTHER" id="PTHR23521:SF3">
    <property type="entry name" value="MFS TRANSPORTER"/>
    <property type="match status" value="1"/>
</dbReference>
<feature type="transmembrane region" description="Helical" evidence="4">
    <location>
        <begin position="373"/>
        <end position="397"/>
    </location>
</feature>
<dbReference type="Proteomes" id="UP000183529">
    <property type="component" value="Unassembled WGS sequence"/>
</dbReference>
<feature type="transmembrane region" description="Helical" evidence="4">
    <location>
        <begin position="312"/>
        <end position="331"/>
    </location>
</feature>
<evidence type="ECO:0000256" key="4">
    <source>
        <dbReference type="SAM" id="Phobius"/>
    </source>
</evidence>
<organism evidence="5 6">
    <name type="scientific">Paraburkholderia tropica</name>
    <dbReference type="NCBI Taxonomy" id="92647"/>
    <lineage>
        <taxon>Bacteria</taxon>
        <taxon>Pseudomonadati</taxon>
        <taxon>Pseudomonadota</taxon>
        <taxon>Betaproteobacteria</taxon>
        <taxon>Burkholderiales</taxon>
        <taxon>Burkholderiaceae</taxon>
        <taxon>Paraburkholderia</taxon>
    </lineage>
</organism>
<dbReference type="Pfam" id="PF07690">
    <property type="entry name" value="MFS_1"/>
    <property type="match status" value="1"/>
</dbReference>
<evidence type="ECO:0000313" key="5">
    <source>
        <dbReference type="EMBL" id="SEJ58277.1"/>
    </source>
</evidence>
<dbReference type="SUPFAM" id="SSF103473">
    <property type="entry name" value="MFS general substrate transporter"/>
    <property type="match status" value="1"/>
</dbReference>
<dbReference type="AlphaFoldDB" id="A0AAQ1GEQ1"/>
<feature type="transmembrane region" description="Helical" evidence="4">
    <location>
        <begin position="280"/>
        <end position="300"/>
    </location>
</feature>
<dbReference type="Gene3D" id="1.20.1250.20">
    <property type="entry name" value="MFS general substrate transporter like domains"/>
    <property type="match status" value="1"/>
</dbReference>
<sequence length="427" mass="44182">MMNNHRTRLTMNTALARKRHGNRRQAPRLPGAVGTIAIAQLFGTSLWFSANSTAGDLMRIWHATAADIGWLTNAVQIGFILATLTISSTGAADRYAASRIFVLSSVTGAGFNLAFAWLAGGLISGAALRFCVGVTLAGIYPMGMKLIVSWAPEKTGQALAQLVAMLTLGTALPHAMRFAGAGFPWQLVITASSALALVGAVLVGSLGDGPYTRARTQPDRADDDAHRAPIAASAWSMFRIRAFRAATFGYFGHMWELYAFWTTVPLLVSRTALAATFPRLGVSGVAFCIIGIGALGTWIGGSLSRRAGSAKVALGALAMSGACALTFSLAWRHLPPVALGALLLAWGATVIADSPQFSALAAKACPPGAVGGALAISNSIGFAITVVSIAATTALFGQIGLDATWLLVPGPLLGLIAYAATMRGGRG</sequence>
<accession>A0AAQ1GEQ1</accession>
<dbReference type="InterPro" id="IPR036259">
    <property type="entry name" value="MFS_trans_sf"/>
</dbReference>
<feature type="transmembrane region" description="Helical" evidence="4">
    <location>
        <begin position="100"/>
        <end position="120"/>
    </location>
</feature>
<feature type="transmembrane region" description="Helical" evidence="4">
    <location>
        <begin position="337"/>
        <end position="361"/>
    </location>
</feature>
<feature type="transmembrane region" description="Helical" evidence="4">
    <location>
        <begin position="185"/>
        <end position="206"/>
    </location>
</feature>
<feature type="transmembrane region" description="Helical" evidence="4">
    <location>
        <begin position="247"/>
        <end position="268"/>
    </location>
</feature>
<comment type="caution">
    <text evidence="5">The sequence shown here is derived from an EMBL/GenBank/DDBJ whole genome shotgun (WGS) entry which is preliminary data.</text>
</comment>
<dbReference type="GO" id="GO:0022857">
    <property type="term" value="F:transmembrane transporter activity"/>
    <property type="evidence" value="ECO:0007669"/>
    <property type="project" value="InterPro"/>
</dbReference>
<protein>
    <submittedName>
        <fullName evidence="5">Major Facilitator Superfamily protein</fullName>
    </submittedName>
</protein>
<dbReference type="GO" id="GO:0005886">
    <property type="term" value="C:plasma membrane"/>
    <property type="evidence" value="ECO:0007669"/>
    <property type="project" value="TreeGrafter"/>
</dbReference>
<evidence type="ECO:0000256" key="1">
    <source>
        <dbReference type="ARBA" id="ARBA00022692"/>
    </source>
</evidence>
<keyword evidence="3 4" id="KW-0472">Membrane</keyword>